<dbReference type="eggNOG" id="COG1606">
    <property type="taxonomic scope" value="Bacteria"/>
</dbReference>
<organism evidence="3 4">
    <name type="scientific">Thermobrachium celere DSM 8682</name>
    <dbReference type="NCBI Taxonomy" id="941824"/>
    <lineage>
        <taxon>Bacteria</taxon>
        <taxon>Bacillati</taxon>
        <taxon>Bacillota</taxon>
        <taxon>Clostridia</taxon>
        <taxon>Eubacteriales</taxon>
        <taxon>Clostridiaceae</taxon>
        <taxon>Thermobrachium</taxon>
    </lineage>
</organism>
<evidence type="ECO:0000259" key="2">
    <source>
        <dbReference type="Pfam" id="PF02540"/>
    </source>
</evidence>
<name>R7RTM6_9CLOT</name>
<dbReference type="PIRSF" id="PIRSF006661">
    <property type="entry name" value="PP-lp_UCP006661"/>
    <property type="match status" value="1"/>
</dbReference>
<dbReference type="PANTHER" id="PTHR43169:SF2">
    <property type="entry name" value="NAD_GMP SYNTHASE DOMAIN-CONTAINING PROTEIN"/>
    <property type="match status" value="1"/>
</dbReference>
<dbReference type="Pfam" id="PF02540">
    <property type="entry name" value="NAD_synthase"/>
    <property type="match status" value="1"/>
</dbReference>
<dbReference type="GO" id="GO:0006163">
    <property type="term" value="P:purine nucleotide metabolic process"/>
    <property type="evidence" value="ECO:0007669"/>
    <property type="project" value="UniProtKB-ARBA"/>
</dbReference>
<dbReference type="Proteomes" id="UP000014923">
    <property type="component" value="Unassembled WGS sequence"/>
</dbReference>
<feature type="active site" description="Nucleophile and sulfur donor" evidence="1">
    <location>
        <position position="176"/>
    </location>
</feature>
<reference evidence="3" key="1">
    <citation type="submission" date="2013-03" db="EMBL/GenBank/DDBJ databases">
        <title>Draft genome sequence of the hydrogen-ethanol-producing anaerobic alkalithermophilic Caloramator celere.</title>
        <authorList>
            <person name="Ciranna A."/>
            <person name="Larjo A."/>
            <person name="Kivisto A."/>
            <person name="Santala V."/>
            <person name="Roos C."/>
            <person name="Karp M."/>
        </authorList>
    </citation>
    <scope>NUCLEOTIDE SEQUENCE [LARGE SCALE GENOMIC DNA]</scope>
    <source>
        <strain evidence="3">DSM 8682</strain>
    </source>
</reference>
<evidence type="ECO:0000256" key="1">
    <source>
        <dbReference type="PIRSR" id="PIRSR006661-1"/>
    </source>
</evidence>
<comment type="caution">
    <text evidence="3">The sequence shown here is derived from an EMBL/GenBank/DDBJ whole genome shotgun (WGS) entry which is preliminary data.</text>
</comment>
<accession>R7RTM6</accession>
<dbReference type="HOGENOM" id="CLU_061181_2_0_9"/>
<dbReference type="EMBL" id="CAVN010000100">
    <property type="protein sequence ID" value="CDF58766.1"/>
    <property type="molecule type" value="Genomic_DNA"/>
</dbReference>
<evidence type="ECO:0000313" key="3">
    <source>
        <dbReference type="EMBL" id="CDF58766.1"/>
    </source>
</evidence>
<dbReference type="GO" id="GO:0016783">
    <property type="term" value="F:sulfurtransferase activity"/>
    <property type="evidence" value="ECO:0007669"/>
    <property type="project" value="InterPro"/>
</dbReference>
<dbReference type="PANTHER" id="PTHR43169">
    <property type="entry name" value="EXSB FAMILY PROTEIN"/>
    <property type="match status" value="1"/>
</dbReference>
<dbReference type="NCBIfam" id="TIGR00268">
    <property type="entry name" value="ATP-dependent sacrificial sulfur transferase LarE"/>
    <property type="match status" value="1"/>
</dbReference>
<evidence type="ECO:0000313" key="4">
    <source>
        <dbReference type="Proteomes" id="UP000014923"/>
    </source>
</evidence>
<dbReference type="InterPro" id="IPR022310">
    <property type="entry name" value="NAD/GMP_synthase"/>
</dbReference>
<protein>
    <submittedName>
        <fullName evidence="3">ATP-utilizing enzyme of the PP-loop superfamily</fullName>
    </submittedName>
</protein>
<dbReference type="AlphaFoldDB" id="R7RTM6"/>
<dbReference type="InterPro" id="IPR014729">
    <property type="entry name" value="Rossmann-like_a/b/a_fold"/>
</dbReference>
<gene>
    <name evidence="3" type="ORF">TCEL_00985</name>
</gene>
<sequence length="267" mass="30700">MLMMAKLEKLKKILDDMGSVMVALSGGVDSTFLLKVAKDVLGNRVVAATAVSYIYPTWEIMEAEEFTDSLGVEHIKINIDPIRDIEGFKNNPKDRCYICKRFIFSKLLEYANEIGINYVCDGTNFDDLNEYRPGKRALEELNVRSPLLEAELTKNEIRELSKMLGLKTYDKPSYACLTTRIPYGDLITIDKLMMIDKAETFLIENGIRQVRVRCHKDLARIEVAENEMDKILNREFLNRVNEYFKEIGFNYVTLDLGGYKRGSYDGR</sequence>
<keyword evidence="4" id="KW-1185">Reference proteome</keyword>
<dbReference type="InterPro" id="IPR052188">
    <property type="entry name" value="Ni-pincer_cofactor_biosynth"/>
</dbReference>
<feature type="domain" description="NAD/GMP synthase" evidence="2">
    <location>
        <begin position="18"/>
        <end position="84"/>
    </location>
</feature>
<dbReference type="Gene3D" id="3.40.50.620">
    <property type="entry name" value="HUPs"/>
    <property type="match status" value="1"/>
</dbReference>
<dbReference type="InterPro" id="IPR005232">
    <property type="entry name" value="LarE"/>
</dbReference>
<dbReference type="RefSeq" id="WP_018663486.1">
    <property type="nucleotide sequence ID" value="NZ_HF952018.1"/>
</dbReference>
<dbReference type="CDD" id="cd01990">
    <property type="entry name" value="LarE-like"/>
    <property type="match status" value="1"/>
</dbReference>
<dbReference type="OrthoDB" id="9776919at2"/>
<proteinExistence type="predicted"/>
<dbReference type="SUPFAM" id="SSF52402">
    <property type="entry name" value="Adenine nucleotide alpha hydrolases-like"/>
    <property type="match status" value="1"/>
</dbReference>